<comment type="caution">
    <text evidence="1">The sequence shown here is derived from an EMBL/GenBank/DDBJ whole genome shotgun (WGS) entry which is preliminary data.</text>
</comment>
<dbReference type="SUPFAM" id="SSF53254">
    <property type="entry name" value="Phosphoglycerate mutase-like"/>
    <property type="match status" value="1"/>
</dbReference>
<dbReference type="AlphaFoldDB" id="A0A1L9QQ38"/>
<reference evidence="1" key="1">
    <citation type="submission" date="2016-10" db="EMBL/GenBank/DDBJ databases">
        <title>CRISPR-Cas defence system in Roseofilum reptotaenium: evidence of a bacteriophage-cyanobacterium arms race in the coral black band disease.</title>
        <authorList>
            <person name="Buerger P."/>
            <person name="Wood-Charlson E.M."/>
            <person name="Weynberg K.D."/>
            <person name="Willis B."/>
            <person name="Van Oppen M.J."/>
        </authorList>
    </citation>
    <scope>NUCLEOTIDE SEQUENCE [LARGE SCALE GENOMIC DNA]</scope>
    <source>
        <strain evidence="1">AO1-A</strain>
    </source>
</reference>
<dbReference type="Gene3D" id="3.40.50.1240">
    <property type="entry name" value="Phosphoglycerate mutase-like"/>
    <property type="match status" value="1"/>
</dbReference>
<dbReference type="Pfam" id="PF00300">
    <property type="entry name" value="His_Phos_1"/>
    <property type="match status" value="1"/>
</dbReference>
<keyword evidence="2" id="KW-1185">Reference proteome</keyword>
<evidence type="ECO:0000313" key="1">
    <source>
        <dbReference type="EMBL" id="OJJ24790.1"/>
    </source>
</evidence>
<organism evidence="1 2">
    <name type="scientific">Roseofilum reptotaenium AO1-A</name>
    <dbReference type="NCBI Taxonomy" id="1925591"/>
    <lineage>
        <taxon>Bacteria</taxon>
        <taxon>Bacillati</taxon>
        <taxon>Cyanobacteriota</taxon>
        <taxon>Cyanophyceae</taxon>
        <taxon>Desertifilales</taxon>
        <taxon>Desertifilaceae</taxon>
        <taxon>Roseofilum</taxon>
    </lineage>
</organism>
<dbReference type="InterPro" id="IPR013078">
    <property type="entry name" value="His_Pase_superF_clade-1"/>
</dbReference>
<dbReference type="InterPro" id="IPR029033">
    <property type="entry name" value="His_PPase_superfam"/>
</dbReference>
<protein>
    <submittedName>
        <fullName evidence="1">Histidine phosphatase family protein</fullName>
    </submittedName>
</protein>
<gene>
    <name evidence="1" type="ORF">BI308_14555</name>
</gene>
<evidence type="ECO:0000313" key="2">
    <source>
        <dbReference type="Proteomes" id="UP000183940"/>
    </source>
</evidence>
<name>A0A1L9QQ38_9CYAN</name>
<dbReference type="SMART" id="SM00855">
    <property type="entry name" value="PGAM"/>
    <property type="match status" value="1"/>
</dbReference>
<proteinExistence type="predicted"/>
<sequence>MAQTIWIARHANRLDFVNPEWFNTADRRYDPPLSDDGLVQVQELADRLKSEGISRIFASPFLRTVQTAHGVANVLDVPLRLHWGLGEWLNPEWMTECPKTRSLSELAAQFSRIDPEVPIEGKPCYPETETQCFARAGQTIRELVDRFAHEDLLFVGHGASVLGMAMGLVDGVTGADVNASLCAVVKVIKDGDRSIMELNGDTSHLSSHERRVRFH</sequence>
<dbReference type="EMBL" id="MLAW01000025">
    <property type="protein sequence ID" value="OJJ24790.1"/>
    <property type="molecule type" value="Genomic_DNA"/>
</dbReference>
<dbReference type="PANTHER" id="PTHR16469:SF27">
    <property type="entry name" value="UBIQUITIN-ASSOCIATED AND SH3 DOMAIN-CONTAINING BA-RELATED"/>
    <property type="match status" value="1"/>
</dbReference>
<dbReference type="STRING" id="1925591.BI308_14555"/>
<dbReference type="CDD" id="cd07067">
    <property type="entry name" value="HP_PGM_like"/>
    <property type="match status" value="1"/>
</dbReference>
<dbReference type="InterPro" id="IPR051710">
    <property type="entry name" value="Phosphatase_SH3-domain"/>
</dbReference>
<dbReference type="PANTHER" id="PTHR16469">
    <property type="entry name" value="UBIQUITIN-ASSOCIATED AND SH3 DOMAIN-CONTAINING BA-RELATED"/>
    <property type="match status" value="1"/>
</dbReference>
<dbReference type="Proteomes" id="UP000183940">
    <property type="component" value="Unassembled WGS sequence"/>
</dbReference>
<accession>A0A1L9QQ38</accession>